<dbReference type="GO" id="GO:0007169">
    <property type="term" value="P:cell surface receptor protein tyrosine kinase signaling pathway"/>
    <property type="evidence" value="ECO:0007669"/>
    <property type="project" value="TreeGrafter"/>
</dbReference>
<evidence type="ECO:0000256" key="3">
    <source>
        <dbReference type="SAM" id="Phobius"/>
    </source>
</evidence>
<reference evidence="5" key="2">
    <citation type="submission" date="2025-08" db="UniProtKB">
        <authorList>
            <consortium name="Ensembl"/>
        </authorList>
    </citation>
    <scope>IDENTIFICATION</scope>
</reference>
<evidence type="ECO:0000256" key="2">
    <source>
        <dbReference type="ARBA" id="ARBA00022840"/>
    </source>
</evidence>
<dbReference type="AlphaFoldDB" id="A0A674MNK9"/>
<dbReference type="SUPFAM" id="SSF56112">
    <property type="entry name" value="Protein kinase-like (PK-like)"/>
    <property type="match status" value="1"/>
</dbReference>
<dbReference type="PANTHER" id="PTHR24416">
    <property type="entry name" value="TYROSINE-PROTEIN KINASE RECEPTOR"/>
    <property type="match status" value="1"/>
</dbReference>
<reference evidence="5 6" key="1">
    <citation type="journal article" date="2011" name="Genome Biol. Evol.">
        <title>Integration of the genetic map and genome assembly of fugu facilitates insights into distinct features of genome evolution in teleosts and mammals.</title>
        <authorList>
            <person name="Kai W."/>
            <person name="Kikuchi K."/>
            <person name="Tohari S."/>
            <person name="Chew A.K."/>
            <person name="Tay A."/>
            <person name="Fujiwara A."/>
            <person name="Hosoya S."/>
            <person name="Suetake H."/>
            <person name="Naruse K."/>
            <person name="Brenner S."/>
            <person name="Suzuki Y."/>
            <person name="Venkatesh B."/>
        </authorList>
    </citation>
    <scope>NUCLEOTIDE SEQUENCE [LARGE SCALE GENOMIC DNA]</scope>
</reference>
<dbReference type="Gene3D" id="1.10.510.10">
    <property type="entry name" value="Transferase(Phosphotransferase) domain 1"/>
    <property type="match status" value="1"/>
</dbReference>
<dbReference type="Pfam" id="PF07714">
    <property type="entry name" value="PK_Tyr_Ser-Thr"/>
    <property type="match status" value="1"/>
</dbReference>
<keyword evidence="2" id="KW-0067">ATP-binding</keyword>
<evidence type="ECO:0000259" key="4">
    <source>
        <dbReference type="PROSITE" id="PS50011"/>
    </source>
</evidence>
<dbReference type="InterPro" id="IPR001245">
    <property type="entry name" value="Ser-Thr/Tyr_kinase_cat_dom"/>
</dbReference>
<keyword evidence="6" id="KW-1185">Reference proteome</keyword>
<dbReference type="GO" id="GO:0005886">
    <property type="term" value="C:plasma membrane"/>
    <property type="evidence" value="ECO:0007669"/>
    <property type="project" value="TreeGrafter"/>
</dbReference>
<dbReference type="Proteomes" id="UP000005226">
    <property type="component" value="Chromosome 7"/>
</dbReference>
<evidence type="ECO:0000313" key="6">
    <source>
        <dbReference type="Proteomes" id="UP000005226"/>
    </source>
</evidence>
<dbReference type="InterPro" id="IPR050122">
    <property type="entry name" value="RTK"/>
</dbReference>
<dbReference type="GO" id="GO:0043235">
    <property type="term" value="C:receptor complex"/>
    <property type="evidence" value="ECO:0007669"/>
    <property type="project" value="TreeGrafter"/>
</dbReference>
<keyword evidence="3" id="KW-0472">Membrane</keyword>
<dbReference type="PRINTS" id="PR00109">
    <property type="entry name" value="TYRKINASE"/>
</dbReference>
<name>A0A674MNK9_TAKRU</name>
<dbReference type="InterPro" id="IPR000719">
    <property type="entry name" value="Prot_kinase_dom"/>
</dbReference>
<evidence type="ECO:0000313" key="5">
    <source>
        <dbReference type="Ensembl" id="ENSTRUP00000062711.1"/>
    </source>
</evidence>
<accession>A0A674MNK9</accession>
<keyword evidence="1" id="KW-0547">Nucleotide-binding</keyword>
<dbReference type="PANTHER" id="PTHR24416:SF631">
    <property type="entry name" value="SERINE_THREONINE_TYROSINE KINASE 1"/>
    <property type="match status" value="1"/>
</dbReference>
<organism evidence="5 6">
    <name type="scientific">Takifugu rubripes</name>
    <name type="common">Japanese pufferfish</name>
    <name type="synonym">Fugu rubripes</name>
    <dbReference type="NCBI Taxonomy" id="31033"/>
    <lineage>
        <taxon>Eukaryota</taxon>
        <taxon>Metazoa</taxon>
        <taxon>Chordata</taxon>
        <taxon>Craniata</taxon>
        <taxon>Vertebrata</taxon>
        <taxon>Euteleostomi</taxon>
        <taxon>Actinopterygii</taxon>
        <taxon>Neopterygii</taxon>
        <taxon>Teleostei</taxon>
        <taxon>Neoteleostei</taxon>
        <taxon>Acanthomorphata</taxon>
        <taxon>Eupercaria</taxon>
        <taxon>Tetraodontiformes</taxon>
        <taxon>Tetradontoidea</taxon>
        <taxon>Tetraodontidae</taxon>
        <taxon>Takifugu</taxon>
    </lineage>
</organism>
<dbReference type="PROSITE" id="PS50011">
    <property type="entry name" value="PROTEIN_KINASE_DOM"/>
    <property type="match status" value="1"/>
</dbReference>
<reference evidence="5" key="3">
    <citation type="submission" date="2025-09" db="UniProtKB">
        <authorList>
            <consortium name="Ensembl"/>
        </authorList>
    </citation>
    <scope>IDENTIFICATION</scope>
</reference>
<dbReference type="GeneTree" id="ENSGT00940000157871"/>
<keyword evidence="3" id="KW-0812">Transmembrane</keyword>
<protein>
    <submittedName>
        <fullName evidence="5">Serine/threonine/tyrosine kinase 1b</fullName>
    </submittedName>
</protein>
<feature type="transmembrane region" description="Helical" evidence="3">
    <location>
        <begin position="6"/>
        <end position="30"/>
    </location>
</feature>
<dbReference type="GO" id="GO:0005524">
    <property type="term" value="F:ATP binding"/>
    <property type="evidence" value="ECO:0007669"/>
    <property type="project" value="UniProtKB-KW"/>
</dbReference>
<sequence length="338" mass="38235">VYEQEVIVVPVLLLASFLVTIVFILLLRFCPEKVDRIRPKASKSPNRRVLHGIDRKLEAKRSNQPLSARQVMTWLLSLHTANATERHSFLNFASFLAQLGPHPFLPELLGVVSLRAPLVTVMEELENRDLLSFLWRCREVPPMTERRIFTMAKQVASALEFLHSKGLLHGNVRARNVLVSRDFTAKLWGLHGVYSRKDQGAARRDDPSMKKWQAPEILAKRPAGPSSDIWSFGILLFEMVSLGEAPFAEIPANELLQFHQRGKPLKRPSNCSNALYSFIKSCCQFKDLDRPSMVEMGRKLLSGEKGASDKAIKASEKMSIEQYLLEAGYGETNSYTVF</sequence>
<evidence type="ECO:0000256" key="1">
    <source>
        <dbReference type="ARBA" id="ARBA00022741"/>
    </source>
</evidence>
<dbReference type="GO" id="GO:0004714">
    <property type="term" value="F:transmembrane receptor protein tyrosine kinase activity"/>
    <property type="evidence" value="ECO:0007669"/>
    <property type="project" value="TreeGrafter"/>
</dbReference>
<gene>
    <name evidence="5" type="primary">styk1b</name>
</gene>
<feature type="domain" description="Protein kinase" evidence="4">
    <location>
        <begin position="35"/>
        <end position="301"/>
    </location>
</feature>
<dbReference type="Ensembl" id="ENSTRUT00000091767.1">
    <property type="protein sequence ID" value="ENSTRUP00000062711.1"/>
    <property type="gene ID" value="ENSTRUG00000028828.1"/>
</dbReference>
<dbReference type="InterPro" id="IPR011009">
    <property type="entry name" value="Kinase-like_dom_sf"/>
</dbReference>
<proteinExistence type="predicted"/>
<keyword evidence="3" id="KW-1133">Transmembrane helix</keyword>